<dbReference type="Proteomes" id="UP000053328">
    <property type="component" value="Unassembled WGS sequence"/>
</dbReference>
<dbReference type="VEuPathDB" id="FungiDB:PV08_01544"/>
<evidence type="ECO:0000313" key="2">
    <source>
        <dbReference type="EMBL" id="KIW20965.1"/>
    </source>
</evidence>
<feature type="compositionally biased region" description="Polar residues" evidence="1">
    <location>
        <begin position="21"/>
        <end position="30"/>
    </location>
</feature>
<dbReference type="AlphaFoldDB" id="A0A0D2BRB8"/>
<dbReference type="EMBL" id="KN847492">
    <property type="protein sequence ID" value="KIW20965.1"/>
    <property type="molecule type" value="Genomic_DNA"/>
</dbReference>
<feature type="compositionally biased region" description="Basic and acidic residues" evidence="1">
    <location>
        <begin position="32"/>
        <end position="53"/>
    </location>
</feature>
<dbReference type="RefSeq" id="XP_016241181.1">
    <property type="nucleotide sequence ID" value="XM_016375905.1"/>
</dbReference>
<evidence type="ECO:0000256" key="1">
    <source>
        <dbReference type="SAM" id="MobiDB-lite"/>
    </source>
</evidence>
<gene>
    <name evidence="2" type="ORF">PV08_01544</name>
</gene>
<protein>
    <submittedName>
        <fullName evidence="2">Uncharacterized protein</fullName>
    </submittedName>
</protein>
<organism evidence="2 3">
    <name type="scientific">Exophiala spinifera</name>
    <dbReference type="NCBI Taxonomy" id="91928"/>
    <lineage>
        <taxon>Eukaryota</taxon>
        <taxon>Fungi</taxon>
        <taxon>Dikarya</taxon>
        <taxon>Ascomycota</taxon>
        <taxon>Pezizomycotina</taxon>
        <taxon>Eurotiomycetes</taxon>
        <taxon>Chaetothyriomycetidae</taxon>
        <taxon>Chaetothyriales</taxon>
        <taxon>Herpotrichiellaceae</taxon>
        <taxon>Exophiala</taxon>
    </lineage>
</organism>
<feature type="region of interest" description="Disordered" evidence="1">
    <location>
        <begin position="1"/>
        <end position="65"/>
    </location>
</feature>
<proteinExistence type="predicted"/>
<accession>A0A0D2BRB8</accession>
<evidence type="ECO:0000313" key="3">
    <source>
        <dbReference type="Proteomes" id="UP000053328"/>
    </source>
</evidence>
<dbReference type="HOGENOM" id="CLU_1677903_0_0_1"/>
<reference evidence="2 3" key="1">
    <citation type="submission" date="2015-01" db="EMBL/GenBank/DDBJ databases">
        <title>The Genome Sequence of Exophiala spinifera CBS89968.</title>
        <authorList>
            <consortium name="The Broad Institute Genomics Platform"/>
            <person name="Cuomo C."/>
            <person name="de Hoog S."/>
            <person name="Gorbushina A."/>
            <person name="Stielow B."/>
            <person name="Teixiera M."/>
            <person name="Abouelleil A."/>
            <person name="Chapman S.B."/>
            <person name="Priest M."/>
            <person name="Young S.K."/>
            <person name="Wortman J."/>
            <person name="Nusbaum C."/>
            <person name="Birren B."/>
        </authorList>
    </citation>
    <scope>NUCLEOTIDE SEQUENCE [LARGE SCALE GENOMIC DNA]</scope>
    <source>
        <strain evidence="2 3">CBS 89968</strain>
    </source>
</reference>
<keyword evidence="3" id="KW-1185">Reference proteome</keyword>
<name>A0A0D2BRB8_9EURO</name>
<sequence>MGLPMFREPEPVYGSGIAETGPTQADTNTGDVRGEHTSGGDRQQHPEATRDDNEVSDATEDGAEARRLHETMMDLGFHTLGSIEDMISEYQRSLTTGRDSWPEVDEFVTRASKRLLELLRIHREFAPEHPSGDWEVTWMEAIRMVLSAQDPRGEDGQ</sequence>
<dbReference type="GeneID" id="27328627"/>